<dbReference type="AlphaFoldDB" id="A0A1D5NSV4"/>
<evidence type="ECO:0000313" key="6">
    <source>
        <dbReference type="ZFIN" id="ZDB-GENE-000208-13"/>
    </source>
</evidence>
<dbReference type="STRING" id="7955.ENSDARP00000142925"/>
<reference evidence="5" key="4">
    <citation type="journal article" date="2003" name="Development">
        <title>Zebrafish foxi1 mediates otic placode formation and jaw development.</title>
        <authorList>
            <person name="Solomon K.S."/>
            <person name="Kudoh T."/>
            <person name="Dawid I.B."/>
            <person name="Fritz A."/>
        </authorList>
    </citation>
    <scope>NUCLEOTIDE SEQUENCE</scope>
    <source>
        <strain evidence="5">Tuebingen</strain>
    </source>
</reference>
<dbReference type="ZFIN" id="ZDB-GENE-000208-13">
    <property type="gene designation" value="crestin"/>
</dbReference>
<name>A0A1D5NSV4_DANRE</name>
<dbReference type="Bgee" id="ENSDARG00000105570">
    <property type="expression patterns" value="Expressed in region of neural crest and 41 other cell types or tissues"/>
</dbReference>
<reference evidence="5" key="5">
    <citation type="journal article" date="2003" name="Development">
        <title>The zebrafish van gogh mutation disrupts tbx1, which is involved in the DiGeorge deletion syndrome in humans.</title>
        <authorList>
            <person name="Piotrowski T."/>
            <person name="Ahn D.G."/>
            <person name="Schilling T.F."/>
            <person name="Nair S."/>
            <person name="Ruvinsky I."/>
            <person name="Geisler R."/>
            <person name="Rauch G.J."/>
            <person name="Haffter P."/>
            <person name="Zon L.I."/>
            <person name="Zhou Y."/>
            <person name="Foott H."/>
            <person name="Dawid I.B."/>
            <person name="Ho R.K."/>
        </authorList>
    </citation>
    <scope>NUCLEOTIDE SEQUENCE</scope>
    <source>
        <strain evidence="5">Tuebingen</strain>
    </source>
</reference>
<proteinExistence type="predicted"/>
<reference evidence="3 4" key="6">
    <citation type="journal article" date="2013" name="Nature">
        <title>The zebrafish reference genome sequence and its relationship to the human genome.</title>
        <authorList>
            <consortium name="Genome Reference Consortium Zebrafish"/>
            <person name="Howe K."/>
            <person name="Clark M.D."/>
            <person name="Torroja C.F."/>
            <person name="Torrance J."/>
            <person name="Berthelot C."/>
            <person name="Muffato M."/>
            <person name="Collins J.E."/>
            <person name="Humphray S."/>
            <person name="McLaren K."/>
            <person name="Matthews L."/>
            <person name="McLaren S."/>
            <person name="Sealy I."/>
            <person name="Caccamo M."/>
            <person name="Churcher C."/>
            <person name="Scott C."/>
            <person name="Barrett J.C."/>
            <person name="Koch R."/>
            <person name="Rauch G.J."/>
            <person name="White S."/>
            <person name="Chow W."/>
            <person name="Kilian B."/>
            <person name="Quintais L.T."/>
            <person name="Guerra-Assuncao J.A."/>
            <person name="Zhou Y."/>
            <person name="Gu Y."/>
            <person name="Yen J."/>
            <person name="Vogel J.H."/>
            <person name="Eyre T."/>
            <person name="Redmond S."/>
            <person name="Banerjee R."/>
            <person name="Chi J."/>
            <person name="Fu B."/>
            <person name="Langley E."/>
            <person name="Maguire S.F."/>
            <person name="Laird G.K."/>
            <person name="Lloyd D."/>
            <person name="Kenyon E."/>
            <person name="Donaldson S."/>
            <person name="Sehra H."/>
            <person name="Almeida-King J."/>
            <person name="Loveland J."/>
            <person name="Trevanion S."/>
            <person name="Jones M."/>
            <person name="Quail M."/>
            <person name="Willey D."/>
            <person name="Hunt A."/>
            <person name="Burton J."/>
            <person name="Sims S."/>
            <person name="McLay K."/>
            <person name="Plumb B."/>
            <person name="Davis J."/>
            <person name="Clee C."/>
            <person name="Oliver K."/>
            <person name="Clark R."/>
            <person name="Riddle C."/>
            <person name="Elliot D."/>
            <person name="Eliott D."/>
            <person name="Threadgold G."/>
            <person name="Harden G."/>
            <person name="Ware D."/>
            <person name="Begum S."/>
            <person name="Mortimore B."/>
            <person name="Mortimer B."/>
            <person name="Kerry G."/>
            <person name="Heath P."/>
            <person name="Phillimore B."/>
            <person name="Tracey A."/>
            <person name="Corby N."/>
            <person name="Dunn M."/>
            <person name="Johnson C."/>
            <person name="Wood J."/>
            <person name="Clark S."/>
            <person name="Pelan S."/>
            <person name="Griffiths G."/>
            <person name="Smith M."/>
            <person name="Glithero R."/>
            <person name="Howden P."/>
            <person name="Barker N."/>
            <person name="Lloyd C."/>
            <person name="Stevens C."/>
            <person name="Harley J."/>
            <person name="Holt K."/>
            <person name="Panagiotidis G."/>
            <person name="Lovell J."/>
            <person name="Beasley H."/>
            <person name="Henderson C."/>
            <person name="Gordon D."/>
            <person name="Auger K."/>
            <person name="Wright D."/>
            <person name="Collins J."/>
            <person name="Raisen C."/>
            <person name="Dyer L."/>
            <person name="Leung K."/>
            <person name="Robertson L."/>
            <person name="Ambridge K."/>
            <person name="Leongamornlert D."/>
            <person name="McGuire S."/>
            <person name="Gilderthorp R."/>
            <person name="Griffiths C."/>
            <person name="Manthravadi D."/>
            <person name="Nichol S."/>
            <person name="Barker G."/>
            <person name="Whitehead S."/>
            <person name="Kay M."/>
            <person name="Brown J."/>
            <person name="Murnane C."/>
            <person name="Gray E."/>
            <person name="Humphries M."/>
            <person name="Sycamore N."/>
            <person name="Barker D."/>
            <person name="Saunders D."/>
            <person name="Wallis J."/>
            <person name="Babbage A."/>
            <person name="Hammond S."/>
            <person name="Mashreghi-Mohammadi M."/>
            <person name="Barr L."/>
            <person name="Martin S."/>
            <person name="Wray P."/>
            <person name="Ellington A."/>
            <person name="Matthews N."/>
            <person name="Ellwood M."/>
            <person name="Woodmansey R."/>
            <person name="Clark G."/>
            <person name="Cooper J."/>
            <person name="Cooper J."/>
            <person name="Tromans A."/>
            <person name="Grafham D."/>
            <person name="Skuce C."/>
            <person name="Pandian R."/>
            <person name="Andrews R."/>
            <person name="Harrison E."/>
            <person name="Kimberley A."/>
            <person name="Garnett J."/>
            <person name="Fosker N."/>
            <person name="Hall R."/>
            <person name="Garner P."/>
            <person name="Kelly D."/>
            <person name="Bird C."/>
            <person name="Palmer S."/>
            <person name="Gehring I."/>
            <person name="Berger A."/>
            <person name="Dooley C.M."/>
            <person name="Ersan-Urun Z."/>
            <person name="Eser C."/>
            <person name="Geiger H."/>
            <person name="Geisler M."/>
            <person name="Karotki L."/>
            <person name="Kirn A."/>
            <person name="Konantz J."/>
            <person name="Konantz M."/>
            <person name="Oberlander M."/>
            <person name="Rudolph-Geiger S."/>
            <person name="Teucke M."/>
            <person name="Lanz C."/>
            <person name="Raddatz G."/>
            <person name="Osoegawa K."/>
            <person name="Zhu B."/>
            <person name="Rapp A."/>
            <person name="Widaa S."/>
            <person name="Langford C."/>
            <person name="Yang F."/>
            <person name="Schuster S.C."/>
            <person name="Carter N.P."/>
            <person name="Harrow J."/>
            <person name="Ning Z."/>
            <person name="Herrero J."/>
            <person name="Searle S.M."/>
            <person name="Enright A."/>
            <person name="Geisler R."/>
            <person name="Plasterk R.H."/>
            <person name="Lee C."/>
            <person name="Westerfield M."/>
            <person name="de Jong P.J."/>
            <person name="Zon L.I."/>
            <person name="Postlethwait J.H."/>
            <person name="Nusslein-Volhard C."/>
            <person name="Hubbard T.J."/>
            <person name="Roest Crollius H."/>
            <person name="Rogers J."/>
            <person name="Stemple D.L."/>
        </authorList>
    </citation>
    <scope>NUCLEOTIDE SEQUENCE [LARGE SCALE GENOMIC DNA]</scope>
    <source>
        <strain evidence="3">Tuebingen</strain>
    </source>
</reference>
<evidence type="ECO:0000313" key="3">
    <source>
        <dbReference type="Ensembl" id="ENSDARP00000142925"/>
    </source>
</evidence>
<evidence type="ECO:0000256" key="1">
    <source>
        <dbReference type="SAM" id="Coils"/>
    </source>
</evidence>
<dbReference type="AGR" id="ZFIN:ZDB-GENE-000208-13"/>
<reference evidence="5" key="13">
    <citation type="submission" date="2025-04" db="UniProtKB">
        <authorList>
            <consortium name="RefSeq"/>
        </authorList>
    </citation>
    <scope>IDENTIFICATION</scope>
    <source>
        <strain evidence="5">Tuebingen</strain>
    </source>
</reference>
<accession>A0A8M1PAC0</accession>
<accession>A0A1D5NSV4</accession>
<feature type="compositionally biased region" description="Basic and acidic residues" evidence="2">
    <location>
        <begin position="465"/>
        <end position="475"/>
    </location>
</feature>
<evidence type="ECO:0000256" key="2">
    <source>
        <dbReference type="SAM" id="MobiDB-lite"/>
    </source>
</evidence>
<sequence>MAHPKEPVGHWKDLEAWLSVATDSLLPKAAETLQHLTQDQLDENLNSLMKQDPSKSYNHKDLAKITGTLSHVLIATLKLSDRHSAQLQHKLTHVQSRINQLELEAQERPEQPDETDQAAKEEIDKLHETLAATTQEMEQAKAEHADVANKLEYIEQLLEEVNADSKDKDSRIKALETHLSEARHEVRRLTQQLDYIKEESNSIKDELKHAYELTHNEKAEGSLPKPSPSPSVPDSHVSPCGLDLKDLDKLVKNLGKFTPNLPGSQDVHAYLQDIDFHLEMRPNVTDKDRLYLLRATSSPEVRSFLDRQPAHTKTDYLLLREALIREFDDIESEQGLVAALETKQSRHESSQAYYSRLRRAYFGTRNEPEMEEDLNFKILFLRNLHPGVSHHLGVLACPHTMNTQQIRDLAHKAYVKQKTASEKSAKIPAVYDFNTQSQDLALEGAQDPDNARLPPSEWNVSSYNRQRDCHADTRPKQWNRRWKGLSGRQHSPERHRERPWNRSTSFVNQRGTSSWESSGTSKVKQHHLDATSPRGQRKNSQRFHADQAPTESPQETTSPCFDPQELMKMILKEFFQRREADRKWERKGKPDSA</sequence>
<feature type="region of interest" description="Disordered" evidence="2">
    <location>
        <begin position="217"/>
        <end position="239"/>
    </location>
</feature>
<reference evidence="5" key="10">
    <citation type="journal article" date="2023" name="Biol. Open">
        <title>Deletion of taf1 and taf5 in zebrafish capitulate cardiac and craniofacial abnormalities associated with TAFopathies through perturbations in metabolism.</title>
        <authorList>
            <person name="Leid J."/>
            <person name="Gray R."/>
            <person name="Rakita P."/>
            <person name="Koenig A.L."/>
            <person name="Tripathy R."/>
            <person name="Fitzpatrick J.A.J."/>
            <person name="Kaufman C."/>
            <person name="Solnica-Krezel L."/>
            <person name="Lavine K.J."/>
        </authorList>
    </citation>
    <scope>NUCLEOTIDE SEQUENCE</scope>
    <source>
        <strain evidence="5">Tuebingen</strain>
    </source>
</reference>
<feature type="region of interest" description="Disordered" evidence="2">
    <location>
        <begin position="445"/>
        <end position="562"/>
    </location>
</feature>
<feature type="compositionally biased region" description="Basic and acidic residues" evidence="2">
    <location>
        <begin position="490"/>
        <end position="500"/>
    </location>
</feature>
<dbReference type="GeneID" id="30186"/>
<dbReference type="GeneTree" id="ENSGT01140000283435"/>
<dbReference type="KEGG" id="dre:30186"/>
<organism evidence="3">
    <name type="scientific">Danio rerio</name>
    <name type="common">Zebrafish</name>
    <name type="synonym">Brachydanio rerio</name>
    <dbReference type="NCBI Taxonomy" id="7955"/>
    <lineage>
        <taxon>Eukaryota</taxon>
        <taxon>Metazoa</taxon>
        <taxon>Chordata</taxon>
        <taxon>Craniata</taxon>
        <taxon>Vertebrata</taxon>
        <taxon>Euteleostomi</taxon>
        <taxon>Actinopterygii</taxon>
        <taxon>Neopterygii</taxon>
        <taxon>Teleostei</taxon>
        <taxon>Ostariophysi</taxon>
        <taxon>Cypriniformes</taxon>
        <taxon>Danionidae</taxon>
        <taxon>Danioninae</taxon>
        <taxon>Danio</taxon>
    </lineage>
</organism>
<dbReference type="Ensembl" id="ENSDART00000173868.2">
    <property type="protein sequence ID" value="ENSDARP00000142925.1"/>
    <property type="gene ID" value="ENSDARG00000105570.2"/>
</dbReference>
<keyword evidence="4" id="KW-1185">Reference proteome</keyword>
<dbReference type="OrthoDB" id="8936501at2759"/>
<reference evidence="5" key="11">
    <citation type="journal article" date="2023" name="Genes (Basel)">
        <title>vwa1 Knockout in Zebrafish Causes Abnormal Craniofacial Chondrogenesis by Regulating FGF Pathway.</title>
        <authorList>
            <person name="Niu X."/>
            <person name="Zhang F."/>
            <person name="Ping L."/>
            <person name="Wang Y."/>
            <person name="Zhang B."/>
            <person name="Wang J."/>
            <person name="Chen X."/>
        </authorList>
    </citation>
    <scope>NUCLEOTIDE SEQUENCE</scope>
    <source>
        <strain evidence="5">Tuebingen</strain>
    </source>
</reference>
<evidence type="ECO:0000313" key="5">
    <source>
        <dbReference type="RefSeq" id="NP_571068.2"/>
    </source>
</evidence>
<feature type="coiled-coil region" evidence="1">
    <location>
        <begin position="84"/>
        <end position="206"/>
    </location>
</feature>
<reference evidence="5" key="2">
    <citation type="journal article" date="2000" name="Genesis">
        <title>Genes dependent on zebrafish cyclops function identified by AFLP differential gene expression screen.</title>
        <authorList>
            <person name="Rubinstein A.L."/>
            <person name="Lee D."/>
            <person name="Luo R."/>
            <person name="Henion P.D."/>
            <person name="Halpern M.E."/>
        </authorList>
    </citation>
    <scope>NUCLEOTIDE SEQUENCE</scope>
    <source>
        <strain evidence="5">Tuebingen</strain>
    </source>
</reference>
<feature type="compositionally biased region" description="Polar residues" evidence="2">
    <location>
        <begin position="501"/>
        <end position="522"/>
    </location>
</feature>
<dbReference type="SMR" id="A0A1D5NSV4"/>
<dbReference type="RefSeq" id="NP_571068.2">
    <property type="nucleotide sequence ID" value="NM_130993.2"/>
</dbReference>
<reference evidence="5" key="12">
    <citation type="journal article" date="2023" name="J. Dev. Biol.">
        <title>The Tumor Suppressor Adenomatous Polyposis Coli (apc) Is Required for Neural Crest-Dependent Craniofacial Development in Zebrafish.</title>
        <authorList>
            <person name="Liu X."/>
            <person name="Jones W.D."/>
            <person name="Quesnel-Vallieres M."/>
            <person name="Devadiga S.A."/>
            <person name="Lorent K."/>
            <person name="Valvezan A.J."/>
            <person name="Myers R.L."/>
            <person name="Li N."/>
            <person name="Lengner C.J."/>
            <person name="Barash Y."/>
            <person name="Pack M."/>
            <person name="Klein P.S."/>
        </authorList>
    </citation>
    <scope>NUCLEOTIDE SEQUENCE</scope>
    <source>
        <strain evidence="5">Tuebingen</strain>
    </source>
</reference>
<dbReference type="OMA" id="HESSQAY"/>
<keyword evidence="1" id="KW-0175">Coiled coil</keyword>
<dbReference type="EMBL" id="CR450840">
    <property type="status" value="NOT_ANNOTATED_CDS"/>
    <property type="molecule type" value="Genomic_DNA"/>
</dbReference>
<feature type="compositionally biased region" description="Polar residues" evidence="2">
    <location>
        <begin position="549"/>
        <end position="559"/>
    </location>
</feature>
<dbReference type="Proteomes" id="UP000000437">
    <property type="component" value="Chromosome 4"/>
</dbReference>
<reference evidence="5" key="3">
    <citation type="journal article" date="2001" name="Dev. Biol.">
        <title>Zebrafish deadly seven functions in neurogenesis.</title>
        <authorList>
            <person name="Gray M."/>
            <person name="Moens C.B."/>
            <person name="Amacher S.L."/>
            <person name="Eisen J.S."/>
            <person name="Beattie C.E."/>
        </authorList>
    </citation>
    <scope>NUCLEOTIDE SEQUENCE</scope>
    <source>
        <strain evidence="5">Tuebingen</strain>
    </source>
</reference>
<gene>
    <name evidence="3 5 6" type="primary">crestin</name>
</gene>
<reference evidence="5" key="8">
    <citation type="journal article" date="2022" name="IScience">
        <title>baz1b loss-of-function in zebrafish produces phenotypic alterations consistent with the domestication syndrome.</title>
        <authorList>
            <person name="Torres-Perez J.V."/>
            <person name="Anagianni S."/>
            <person name="Mech A.M."/>
            <person name="Havelange W."/>
            <person name="Garcia-Gonzalez J."/>
            <person name="Fraser S.E."/>
            <person name="Vallortigara G."/>
            <person name="Brennan C.H."/>
        </authorList>
    </citation>
    <scope>NUCLEOTIDE SEQUENCE</scope>
    <source>
        <strain evidence="5">Tuebingen</strain>
    </source>
</reference>
<dbReference type="CTD" id="30186"/>
<evidence type="ECO:0000313" key="4">
    <source>
        <dbReference type="Proteomes" id="UP000000437"/>
    </source>
</evidence>
<reference evidence="5" key="9">
    <citation type="journal article" date="2022" name="JCI Insight">
        <title>Embryonic alcohol exposure disrupts the ubiquitin-proteasome system.</title>
        <authorList>
            <person name="Weeks O."/>
            <person name="Miller B.M."/>
            <person name="Pepe-Mooney B.J."/>
            <person name="Oderberg I.M."/>
            <person name="Freeburg S.H."/>
            <person name="Smith C.J."/>
            <person name="North T.E."/>
            <person name="Goessling W."/>
        </authorList>
    </citation>
    <scope>NUCLEOTIDE SEQUENCE</scope>
    <source>
        <strain evidence="5">Tuebingen</strain>
    </source>
</reference>
<reference evidence="3" key="7">
    <citation type="submission" date="2016-10" db="UniProtKB">
        <authorList>
            <consortium name="Ensembl"/>
        </authorList>
    </citation>
    <scope>IDENTIFICATION</scope>
    <source>
        <strain evidence="3">Tuebingen</strain>
    </source>
</reference>
<reference evidence="5" key="1">
    <citation type="journal article" date="2000" name="Development">
        <title>Dorsal and intermediate neuronal cell types of the spinal cord are established by a BMP signaling pathway.</title>
        <authorList>
            <person name="Nguyen V.H."/>
            <person name="Trout J."/>
            <person name="Connors S.A."/>
            <person name="Andermann P."/>
            <person name="Weinberg E."/>
            <person name="Mullins M.C."/>
        </authorList>
    </citation>
    <scope>NUCLEOTIDE SEQUENCE</scope>
    <source>
        <strain evidence="5">Tuebingen</strain>
    </source>
</reference>
<protein>
    <submittedName>
        <fullName evidence="3 5">Crestin</fullName>
    </submittedName>
</protein>